<dbReference type="SUPFAM" id="SSF160424">
    <property type="entry name" value="BH3703-like"/>
    <property type="match status" value="1"/>
</dbReference>
<dbReference type="AlphaFoldDB" id="A0A2C1LBE2"/>
<dbReference type="NCBIfam" id="TIGR01741">
    <property type="entry name" value="staph_tand_hypo"/>
    <property type="match status" value="1"/>
</dbReference>
<dbReference type="InterPro" id="IPR006728">
    <property type="entry name" value="YezG-like"/>
</dbReference>
<dbReference type="EMBL" id="NUMG01000071">
    <property type="protein sequence ID" value="PGT95623.1"/>
    <property type="molecule type" value="Genomic_DNA"/>
</dbReference>
<evidence type="ECO:0000313" key="2">
    <source>
        <dbReference type="Proteomes" id="UP000225766"/>
    </source>
</evidence>
<dbReference type="Pfam" id="PF04634">
    <property type="entry name" value="YezG-like"/>
    <property type="match status" value="1"/>
</dbReference>
<proteinExistence type="predicted"/>
<comment type="caution">
    <text evidence="1">The sequence shown here is derived from an EMBL/GenBank/DDBJ whole genome shotgun (WGS) entry which is preliminary data.</text>
</comment>
<organism evidence="1 2">
    <name type="scientific">Bacillus cereus</name>
    <dbReference type="NCBI Taxonomy" id="1396"/>
    <lineage>
        <taxon>Bacteria</taxon>
        <taxon>Bacillati</taxon>
        <taxon>Bacillota</taxon>
        <taxon>Bacilli</taxon>
        <taxon>Bacillales</taxon>
        <taxon>Bacillaceae</taxon>
        <taxon>Bacillus</taxon>
        <taxon>Bacillus cereus group</taxon>
    </lineage>
</organism>
<name>A0A2C1LBE2_BACCE</name>
<protein>
    <submittedName>
        <fullName evidence="1">TIGR01741 family protein</fullName>
    </submittedName>
</protein>
<gene>
    <name evidence="1" type="ORF">COD19_29070</name>
</gene>
<dbReference type="Gene3D" id="3.30.500.20">
    <property type="entry name" value="BH3703-like domains"/>
    <property type="match status" value="1"/>
</dbReference>
<dbReference type="Proteomes" id="UP000225766">
    <property type="component" value="Unassembled WGS sequence"/>
</dbReference>
<dbReference type="RefSeq" id="WP_098883134.1">
    <property type="nucleotide sequence ID" value="NZ_NUMG01000071.1"/>
</dbReference>
<sequence length="158" mass="19644">MNTKGMDQLYQKIGRQLNLIIPESWDKILLYSEITEWSNRTYFYYYPHGKETPIYSLDIEDMDYINEEEINSQLHQLYEYLRELWEEFRNNKQEQWTNLTFELTSTGRFNIDYNYRNLENDDSYEQQVIWEYEKLGIIPNENRKRDFRIIEEYKKNKA</sequence>
<dbReference type="InterPro" id="IPR036170">
    <property type="entry name" value="YezG-like_sf"/>
</dbReference>
<evidence type="ECO:0000313" key="1">
    <source>
        <dbReference type="EMBL" id="PGT95623.1"/>
    </source>
</evidence>
<accession>A0A2C1LBE2</accession>
<reference evidence="1 2" key="1">
    <citation type="submission" date="2017-09" db="EMBL/GenBank/DDBJ databases">
        <title>Large-scale bioinformatics analysis of Bacillus genomes uncovers conserved roles of natural products in bacterial physiology.</title>
        <authorList>
            <consortium name="Agbiome Team Llc"/>
            <person name="Bleich R.M."/>
            <person name="Grubbs K.J."/>
            <person name="Santa Maria K.C."/>
            <person name="Allen S.E."/>
            <person name="Farag S."/>
            <person name="Shank E.A."/>
            <person name="Bowers A."/>
        </authorList>
    </citation>
    <scope>NUCLEOTIDE SEQUENCE [LARGE SCALE GENOMIC DNA]</scope>
    <source>
        <strain evidence="1 2">AFS040105</strain>
    </source>
</reference>